<evidence type="ECO:0000313" key="2">
    <source>
        <dbReference type="EMBL" id="OVA06903.1"/>
    </source>
</evidence>
<dbReference type="PANTHER" id="PTHR38925">
    <property type="entry name" value="PROTEIN, PUTATIVE-RELATED"/>
    <property type="match status" value="1"/>
</dbReference>
<dbReference type="PANTHER" id="PTHR38925:SF1">
    <property type="entry name" value="PROTEIN, PUTATIVE-RELATED"/>
    <property type="match status" value="1"/>
</dbReference>
<protein>
    <recommendedName>
        <fullName evidence="4">Secreted protein</fullName>
    </recommendedName>
</protein>
<dbReference type="Proteomes" id="UP000195402">
    <property type="component" value="Unassembled WGS sequence"/>
</dbReference>
<dbReference type="OMA" id="GNTRWER"/>
<reference evidence="2 3" key="1">
    <citation type="journal article" date="2017" name="Mol. Plant">
        <title>The Genome of Medicinal Plant Macleaya cordata Provides New Insights into Benzylisoquinoline Alkaloids Metabolism.</title>
        <authorList>
            <person name="Liu X."/>
            <person name="Liu Y."/>
            <person name="Huang P."/>
            <person name="Ma Y."/>
            <person name="Qing Z."/>
            <person name="Tang Q."/>
            <person name="Cao H."/>
            <person name="Cheng P."/>
            <person name="Zheng Y."/>
            <person name="Yuan Z."/>
            <person name="Zhou Y."/>
            <person name="Liu J."/>
            <person name="Tang Z."/>
            <person name="Zhuo Y."/>
            <person name="Zhang Y."/>
            <person name="Yu L."/>
            <person name="Huang J."/>
            <person name="Yang P."/>
            <person name="Peng Q."/>
            <person name="Zhang J."/>
            <person name="Jiang W."/>
            <person name="Zhang Z."/>
            <person name="Lin K."/>
            <person name="Ro D.K."/>
            <person name="Chen X."/>
            <person name="Xiong X."/>
            <person name="Shang Y."/>
            <person name="Huang S."/>
            <person name="Zeng J."/>
        </authorList>
    </citation>
    <scope>NUCLEOTIDE SEQUENCE [LARGE SCALE GENOMIC DNA]</scope>
    <source>
        <strain evidence="3">cv. BLH2017</strain>
        <tissue evidence="2">Root</tissue>
    </source>
</reference>
<keyword evidence="3" id="KW-1185">Reference proteome</keyword>
<organism evidence="2 3">
    <name type="scientific">Macleaya cordata</name>
    <name type="common">Five-seeded plume-poppy</name>
    <name type="synonym">Bocconia cordata</name>
    <dbReference type="NCBI Taxonomy" id="56857"/>
    <lineage>
        <taxon>Eukaryota</taxon>
        <taxon>Viridiplantae</taxon>
        <taxon>Streptophyta</taxon>
        <taxon>Embryophyta</taxon>
        <taxon>Tracheophyta</taxon>
        <taxon>Spermatophyta</taxon>
        <taxon>Magnoliopsida</taxon>
        <taxon>Ranunculales</taxon>
        <taxon>Papaveraceae</taxon>
        <taxon>Papaveroideae</taxon>
        <taxon>Macleaya</taxon>
    </lineage>
</organism>
<feature type="chain" id="PRO_5012984574" description="Secreted protein" evidence="1">
    <location>
        <begin position="26"/>
        <end position="119"/>
    </location>
</feature>
<dbReference type="EMBL" id="MVGT01002682">
    <property type="protein sequence ID" value="OVA06903.1"/>
    <property type="molecule type" value="Genomic_DNA"/>
</dbReference>
<dbReference type="OrthoDB" id="942283at2759"/>
<evidence type="ECO:0000313" key="3">
    <source>
        <dbReference type="Proteomes" id="UP000195402"/>
    </source>
</evidence>
<gene>
    <name evidence="2" type="ORF">BVC80_7515g5</name>
</gene>
<accession>A0A200Q8T7</accession>
<keyword evidence="1" id="KW-0732">Signal</keyword>
<dbReference type="AlphaFoldDB" id="A0A200Q8T7"/>
<name>A0A200Q8T7_MACCD</name>
<feature type="signal peptide" evidence="1">
    <location>
        <begin position="1"/>
        <end position="25"/>
    </location>
</feature>
<evidence type="ECO:0000256" key="1">
    <source>
        <dbReference type="SAM" id="SignalP"/>
    </source>
</evidence>
<proteinExistence type="predicted"/>
<evidence type="ECO:0008006" key="4">
    <source>
        <dbReference type="Google" id="ProtNLM"/>
    </source>
</evidence>
<comment type="caution">
    <text evidence="2">The sequence shown here is derived from an EMBL/GenBank/DDBJ whole genome shotgun (WGS) entry which is preliminary data.</text>
</comment>
<dbReference type="InParanoid" id="A0A200Q8T7"/>
<sequence>MGLQLLVVLTKLKLLLLATSHGCSSNTAPIVTPLVFLFILKIPFIRNMRREYYTDLFGASRLFFFRLSRIIFEDDPTTVNGRRWVRALRLVREWVTNTRRPATMQSDEDSLHVVSMLAL</sequence>